<dbReference type="EMBL" id="CP087977">
    <property type="protein sequence ID" value="UUZ45922.1"/>
    <property type="molecule type" value="Genomic_DNA"/>
</dbReference>
<evidence type="ECO:0000313" key="1">
    <source>
        <dbReference type="EMBL" id="UUZ45922.1"/>
    </source>
</evidence>
<gene>
    <name evidence="1" type="ORF">LP422_08595</name>
</gene>
<evidence type="ECO:0000313" key="2">
    <source>
        <dbReference type="Proteomes" id="UP001059663"/>
    </source>
</evidence>
<proteinExistence type="predicted"/>
<reference evidence="1" key="1">
    <citation type="submission" date="2021-11" db="EMBL/GenBank/DDBJ databases">
        <title>Study of the species diversity of bacterial strains isolated from a unique natural object - Shulgan-Tash cave (Bashkiria).</title>
        <authorList>
            <person name="Sazanova A.L."/>
            <person name="Chirak E.R."/>
            <person name="Safronova V.I."/>
        </authorList>
    </citation>
    <scope>NUCLEOTIDE SEQUENCE</scope>
    <source>
        <strain evidence="1">P1</strain>
    </source>
</reference>
<organism evidence="1 2">
    <name type="scientific">Janibacter limosus</name>
    <dbReference type="NCBI Taxonomy" id="53458"/>
    <lineage>
        <taxon>Bacteria</taxon>
        <taxon>Bacillati</taxon>
        <taxon>Actinomycetota</taxon>
        <taxon>Actinomycetes</taxon>
        <taxon>Micrococcales</taxon>
        <taxon>Intrasporangiaceae</taxon>
        <taxon>Janibacter</taxon>
    </lineage>
</organism>
<sequence length="62" mass="7221">MEVSLEEFLAIRDLPSRYVVQEVEDTEYEIHRDGVVPDAVWLLIEEGQVDAERGVPRHPCER</sequence>
<accession>A0AC61U7D5</accession>
<name>A0AC61U7D5_9MICO</name>
<protein>
    <submittedName>
        <fullName evidence="1">Uncharacterized protein</fullName>
    </submittedName>
</protein>
<dbReference type="Proteomes" id="UP001059663">
    <property type="component" value="Chromosome"/>
</dbReference>